<evidence type="ECO:0000256" key="3">
    <source>
        <dbReference type="ARBA" id="ARBA00023167"/>
    </source>
</evidence>
<evidence type="ECO:0000256" key="5">
    <source>
        <dbReference type="SAM" id="SignalP"/>
    </source>
</evidence>
<dbReference type="Gene3D" id="3.40.50.1820">
    <property type="entry name" value="alpha/beta hydrolase"/>
    <property type="match status" value="1"/>
</dbReference>
<keyword evidence="2 7" id="KW-0808">Transferase</keyword>
<dbReference type="OrthoDB" id="9800754at2"/>
<feature type="chain" id="PRO_5012104358" evidence="5">
    <location>
        <begin position="22"/>
        <end position="360"/>
    </location>
</feature>
<dbReference type="InterPro" id="IPR008220">
    <property type="entry name" value="HAT_MetX-like"/>
</dbReference>
<evidence type="ECO:0000259" key="6">
    <source>
        <dbReference type="Pfam" id="PF00561"/>
    </source>
</evidence>
<dbReference type="eggNOG" id="COG2021">
    <property type="taxonomic scope" value="Bacteria"/>
</dbReference>
<gene>
    <name evidence="7" type="ORF">BSU04_17655</name>
</gene>
<keyword evidence="1" id="KW-0028">Amino-acid biosynthesis</keyword>
<dbReference type="InterPro" id="IPR029058">
    <property type="entry name" value="AB_hydrolase_fold"/>
</dbReference>
<organism evidence="7 8">
    <name type="scientific">Caballeronia sordidicola</name>
    <name type="common">Burkholderia sordidicola</name>
    <dbReference type="NCBI Taxonomy" id="196367"/>
    <lineage>
        <taxon>Bacteria</taxon>
        <taxon>Pseudomonadati</taxon>
        <taxon>Pseudomonadota</taxon>
        <taxon>Betaproteobacteria</taxon>
        <taxon>Burkholderiales</taxon>
        <taxon>Burkholderiaceae</taxon>
        <taxon>Caballeronia</taxon>
    </lineage>
</organism>
<dbReference type="RefSeq" id="WP_089161651.1">
    <property type="nucleotide sequence ID" value="NZ_MTHB01000109.1"/>
</dbReference>
<dbReference type="EMBL" id="MTHB01000109">
    <property type="protein sequence ID" value="OXC77361.1"/>
    <property type="molecule type" value="Genomic_DNA"/>
</dbReference>
<dbReference type="GO" id="GO:0009092">
    <property type="term" value="P:homoserine metabolic process"/>
    <property type="evidence" value="ECO:0007669"/>
    <property type="project" value="TreeGrafter"/>
</dbReference>
<accession>A0A226X1Q8</accession>
<reference evidence="8" key="1">
    <citation type="submission" date="2017-01" db="EMBL/GenBank/DDBJ databases">
        <title>Genome Analysis of Deinococcus marmoris KOPRI26562.</title>
        <authorList>
            <person name="Kim J.H."/>
            <person name="Oh H.-M."/>
        </authorList>
    </citation>
    <scope>NUCLEOTIDE SEQUENCE [LARGE SCALE GENOMIC DNA]</scope>
    <source>
        <strain evidence="8">PAMC 26633</strain>
    </source>
</reference>
<dbReference type="PANTHER" id="PTHR32268:SF11">
    <property type="entry name" value="HOMOSERINE O-ACETYLTRANSFERASE"/>
    <property type="match status" value="1"/>
</dbReference>
<evidence type="ECO:0000313" key="8">
    <source>
        <dbReference type="Proteomes" id="UP000214720"/>
    </source>
</evidence>
<name>A0A226X1Q8_CABSO</name>
<dbReference type="GO" id="GO:0009086">
    <property type="term" value="P:methionine biosynthetic process"/>
    <property type="evidence" value="ECO:0007669"/>
    <property type="project" value="UniProtKB-KW"/>
</dbReference>
<protein>
    <submittedName>
        <fullName evidence="7">Homoserine O-acetyltransferase</fullName>
    </submittedName>
</protein>
<evidence type="ECO:0000256" key="1">
    <source>
        <dbReference type="ARBA" id="ARBA00022605"/>
    </source>
</evidence>
<evidence type="ECO:0000256" key="2">
    <source>
        <dbReference type="ARBA" id="ARBA00022679"/>
    </source>
</evidence>
<dbReference type="NCBIfam" id="NF005071">
    <property type="entry name" value="PRK06489.1"/>
    <property type="match status" value="1"/>
</dbReference>
<dbReference type="SUPFAM" id="SSF53474">
    <property type="entry name" value="alpha/beta-Hydrolases"/>
    <property type="match status" value="1"/>
</dbReference>
<dbReference type="Proteomes" id="UP000214720">
    <property type="component" value="Unassembled WGS sequence"/>
</dbReference>
<sequence length="360" mass="40178">MRSLLFALSLSLACFVPRAGAQQPPLYEQSGDFVATGFHFEDGASLPQVTLHYVTLGVPRCDGNGHFTNVVLLLHGTTDTGRAFLTAAMRQELFGPGQPLDASRYFIIIPDGLGRGGSSKPSDGLRAKFPQYGYNDVVQAQYLLVTQGLGIDHLRLVLGTSMGGMQTWLWGERYPDMMDGLMPIASQPVALTGRNGFWRQMIIDAIRRDPDWNDGNYLHQPIQWLRAMPVFTLITRNPARMQALSPTPGTSRWSYDAAVYSGRQYDANDVMYWFESSWDYNPEAALGAIKASLFALNFSDDLLNPTDLGIMQRLVPRVPRGRFVEMPESERSYGNETIDHPEVWKSYLAAFLQTLSPQAQ</sequence>
<feature type="domain" description="AB hydrolase-1" evidence="6">
    <location>
        <begin position="70"/>
        <end position="220"/>
    </location>
</feature>
<proteinExistence type="predicted"/>
<keyword evidence="3" id="KW-0486">Methionine biosynthesis</keyword>
<dbReference type="PANTHER" id="PTHR32268">
    <property type="entry name" value="HOMOSERINE O-ACETYLTRANSFERASE"/>
    <property type="match status" value="1"/>
</dbReference>
<dbReference type="InterPro" id="IPR000073">
    <property type="entry name" value="AB_hydrolase_1"/>
</dbReference>
<comment type="caution">
    <text evidence="7">The sequence shown here is derived from an EMBL/GenBank/DDBJ whole genome shotgun (WGS) entry which is preliminary data.</text>
</comment>
<dbReference type="GO" id="GO:0004414">
    <property type="term" value="F:homoserine O-acetyltransferase activity"/>
    <property type="evidence" value="ECO:0007669"/>
    <property type="project" value="TreeGrafter"/>
</dbReference>
<keyword evidence="4" id="KW-0012">Acyltransferase</keyword>
<evidence type="ECO:0000313" key="7">
    <source>
        <dbReference type="EMBL" id="OXC77361.1"/>
    </source>
</evidence>
<dbReference type="AlphaFoldDB" id="A0A226X1Q8"/>
<keyword evidence="5" id="KW-0732">Signal</keyword>
<dbReference type="Pfam" id="PF00561">
    <property type="entry name" value="Abhydrolase_1"/>
    <property type="match status" value="1"/>
</dbReference>
<evidence type="ECO:0000256" key="4">
    <source>
        <dbReference type="ARBA" id="ARBA00023315"/>
    </source>
</evidence>
<feature type="signal peptide" evidence="5">
    <location>
        <begin position="1"/>
        <end position="21"/>
    </location>
</feature>